<keyword evidence="2" id="KW-1185">Reference proteome</keyword>
<proteinExistence type="predicted"/>
<comment type="caution">
    <text evidence="1">The sequence shown here is derived from an EMBL/GenBank/DDBJ whole genome shotgun (WGS) entry which is preliminary data.</text>
</comment>
<dbReference type="Proteomes" id="UP001488805">
    <property type="component" value="Unassembled WGS sequence"/>
</dbReference>
<protein>
    <submittedName>
        <fullName evidence="1">Uncharacterized protein</fullName>
    </submittedName>
</protein>
<evidence type="ECO:0000313" key="1">
    <source>
        <dbReference type="EMBL" id="KAK9521472.1"/>
    </source>
</evidence>
<organism evidence="1 2">
    <name type="scientific">Zoarces viviparus</name>
    <name type="common">Viviparous eelpout</name>
    <name type="synonym">Blennius viviparus</name>
    <dbReference type="NCBI Taxonomy" id="48416"/>
    <lineage>
        <taxon>Eukaryota</taxon>
        <taxon>Metazoa</taxon>
        <taxon>Chordata</taxon>
        <taxon>Craniata</taxon>
        <taxon>Vertebrata</taxon>
        <taxon>Euteleostomi</taxon>
        <taxon>Actinopterygii</taxon>
        <taxon>Neopterygii</taxon>
        <taxon>Teleostei</taxon>
        <taxon>Neoteleostei</taxon>
        <taxon>Acanthomorphata</taxon>
        <taxon>Eupercaria</taxon>
        <taxon>Perciformes</taxon>
        <taxon>Cottioidei</taxon>
        <taxon>Zoarcales</taxon>
        <taxon>Zoarcidae</taxon>
        <taxon>Zoarcinae</taxon>
        <taxon>Zoarces</taxon>
    </lineage>
</organism>
<evidence type="ECO:0000313" key="2">
    <source>
        <dbReference type="Proteomes" id="UP001488805"/>
    </source>
</evidence>
<accession>A0AAW1EH00</accession>
<dbReference type="EMBL" id="JBCEZU010000329">
    <property type="protein sequence ID" value="KAK9521472.1"/>
    <property type="molecule type" value="Genomic_DNA"/>
</dbReference>
<reference evidence="1 2" key="1">
    <citation type="journal article" date="2024" name="Genome Biol. Evol.">
        <title>Chromosome-level genome assembly of the viviparous eelpout Zoarces viviparus.</title>
        <authorList>
            <person name="Fuhrmann N."/>
            <person name="Brasseur M.V."/>
            <person name="Bakowski C.E."/>
            <person name="Podsiadlowski L."/>
            <person name="Prost S."/>
            <person name="Krehenwinkel H."/>
            <person name="Mayer C."/>
        </authorList>
    </citation>
    <scope>NUCLEOTIDE SEQUENCE [LARGE SCALE GENOMIC DNA]</scope>
    <source>
        <strain evidence="1">NO-MEL_2022_Ind0_liver</strain>
    </source>
</reference>
<dbReference type="AlphaFoldDB" id="A0AAW1EH00"/>
<name>A0AAW1EH00_ZOAVI</name>
<sequence length="81" mass="8929">MKCKYATPQLGYFVLKSFLTTEHQSISALWLAITAGDSSDSEVLSVLATPWRFDSVLLSSCLPSPLSYWLSVFPLPCINSV</sequence>
<gene>
    <name evidence="1" type="ORF">VZT92_021273</name>
</gene>